<feature type="transmembrane region" description="Helical" evidence="2">
    <location>
        <begin position="111"/>
        <end position="133"/>
    </location>
</feature>
<reference evidence="3" key="1">
    <citation type="submission" date="2020-05" db="UniProtKB">
        <authorList>
            <consortium name="EnsemblMetazoa"/>
        </authorList>
    </citation>
    <scope>IDENTIFICATION</scope>
    <source>
        <strain evidence="3">TTRI</strain>
    </source>
</reference>
<evidence type="ECO:0000256" key="1">
    <source>
        <dbReference type="SAM" id="MobiDB-lite"/>
    </source>
</evidence>
<dbReference type="VEuPathDB" id="VectorBase:GAUT038788"/>
<feature type="compositionally biased region" description="Basic residues" evidence="1">
    <location>
        <begin position="33"/>
        <end position="48"/>
    </location>
</feature>
<dbReference type="AlphaFoldDB" id="A0A1A9VIQ9"/>
<keyword evidence="4" id="KW-1185">Reference proteome</keyword>
<feature type="region of interest" description="Disordered" evidence="1">
    <location>
        <begin position="15"/>
        <end position="48"/>
    </location>
</feature>
<sequence length="135" mass="15409">MSMVIRLQANNVNPVLIGRPRPHRSELSELRRPPPRRRPRPPRRLRRGGVGRGPFCRCFFRLAHVAKDEGHPNGVNSSAYLARYFFRLDHLAEDEGRPNGVNSSAYIPPSLLLFGAAFLKYCTAFVVCLLHLFHH</sequence>
<dbReference type="Proteomes" id="UP000078200">
    <property type="component" value="Unassembled WGS sequence"/>
</dbReference>
<keyword evidence="2" id="KW-0812">Transmembrane</keyword>
<evidence type="ECO:0000313" key="3">
    <source>
        <dbReference type="EnsemblMetazoa" id="GAUT038788-PA"/>
    </source>
</evidence>
<name>A0A1A9VIQ9_GLOAU</name>
<feature type="compositionally biased region" description="Basic and acidic residues" evidence="1">
    <location>
        <begin position="23"/>
        <end position="32"/>
    </location>
</feature>
<protein>
    <submittedName>
        <fullName evidence="3">Uncharacterized protein</fullName>
    </submittedName>
</protein>
<evidence type="ECO:0000256" key="2">
    <source>
        <dbReference type="SAM" id="Phobius"/>
    </source>
</evidence>
<keyword evidence="2" id="KW-1133">Transmembrane helix</keyword>
<accession>A0A1A9VIQ9</accession>
<organism evidence="3 4">
    <name type="scientific">Glossina austeni</name>
    <name type="common">Savannah tsetse fly</name>
    <dbReference type="NCBI Taxonomy" id="7395"/>
    <lineage>
        <taxon>Eukaryota</taxon>
        <taxon>Metazoa</taxon>
        <taxon>Ecdysozoa</taxon>
        <taxon>Arthropoda</taxon>
        <taxon>Hexapoda</taxon>
        <taxon>Insecta</taxon>
        <taxon>Pterygota</taxon>
        <taxon>Neoptera</taxon>
        <taxon>Endopterygota</taxon>
        <taxon>Diptera</taxon>
        <taxon>Brachycera</taxon>
        <taxon>Muscomorpha</taxon>
        <taxon>Hippoboscoidea</taxon>
        <taxon>Glossinidae</taxon>
        <taxon>Glossina</taxon>
    </lineage>
</organism>
<dbReference type="EnsemblMetazoa" id="GAUT038788-RA">
    <property type="protein sequence ID" value="GAUT038788-PA"/>
    <property type="gene ID" value="GAUT038788"/>
</dbReference>
<proteinExistence type="predicted"/>
<keyword evidence="2" id="KW-0472">Membrane</keyword>
<evidence type="ECO:0000313" key="4">
    <source>
        <dbReference type="Proteomes" id="UP000078200"/>
    </source>
</evidence>